<keyword evidence="3" id="KW-1185">Reference proteome</keyword>
<evidence type="ECO:0000256" key="1">
    <source>
        <dbReference type="SAM" id="Phobius"/>
    </source>
</evidence>
<feature type="transmembrane region" description="Helical" evidence="1">
    <location>
        <begin position="21"/>
        <end position="36"/>
    </location>
</feature>
<keyword evidence="1" id="KW-1133">Transmembrane helix</keyword>
<accession>A0ABR8PVA4</accession>
<feature type="transmembrane region" description="Helical" evidence="1">
    <location>
        <begin position="147"/>
        <end position="171"/>
    </location>
</feature>
<comment type="caution">
    <text evidence="2">The sequence shown here is derived from an EMBL/GenBank/DDBJ whole genome shotgun (WGS) entry which is preliminary data.</text>
</comment>
<organism evidence="2 3">
    <name type="scientific">Clostridium cibarium</name>
    <dbReference type="NCBI Taxonomy" id="2762247"/>
    <lineage>
        <taxon>Bacteria</taxon>
        <taxon>Bacillati</taxon>
        <taxon>Bacillota</taxon>
        <taxon>Clostridia</taxon>
        <taxon>Eubacteriales</taxon>
        <taxon>Clostridiaceae</taxon>
        <taxon>Clostridium</taxon>
    </lineage>
</organism>
<evidence type="ECO:0000313" key="2">
    <source>
        <dbReference type="EMBL" id="MBD7912090.1"/>
    </source>
</evidence>
<dbReference type="RefSeq" id="WP_191769014.1">
    <property type="nucleotide sequence ID" value="NZ_JACSRA010000018.1"/>
</dbReference>
<reference evidence="2 3" key="1">
    <citation type="submission" date="2020-08" db="EMBL/GenBank/DDBJ databases">
        <title>A Genomic Blueprint of the Chicken Gut Microbiome.</title>
        <authorList>
            <person name="Gilroy R."/>
            <person name="Ravi A."/>
            <person name="Getino M."/>
            <person name="Pursley I."/>
            <person name="Horton D.L."/>
            <person name="Alikhan N.-F."/>
            <person name="Baker D."/>
            <person name="Gharbi K."/>
            <person name="Hall N."/>
            <person name="Watson M."/>
            <person name="Adriaenssens E.M."/>
            <person name="Foster-Nyarko E."/>
            <person name="Jarju S."/>
            <person name="Secka A."/>
            <person name="Antonio M."/>
            <person name="Oren A."/>
            <person name="Chaudhuri R."/>
            <person name="La Ragione R.M."/>
            <person name="Hildebrand F."/>
            <person name="Pallen M.J."/>
        </authorList>
    </citation>
    <scope>NUCLEOTIDE SEQUENCE [LARGE SCALE GENOMIC DNA]</scope>
    <source>
        <strain evidence="2 3">Sa3CVN1</strain>
    </source>
</reference>
<keyword evidence="1" id="KW-0472">Membrane</keyword>
<keyword evidence="1" id="KW-0812">Transmembrane</keyword>
<dbReference type="EMBL" id="JACSRA010000018">
    <property type="protein sequence ID" value="MBD7912090.1"/>
    <property type="molecule type" value="Genomic_DNA"/>
</dbReference>
<sequence length="251" mass="29508">MSKSFRILNSNLNAIFSFRKYIWIFSIFIFILIFKIDNLYNESNSLQCIKIMFYGPINLSDNTGEVFIWSIYQFYLLYIVGDYIFKEFSMRNTYTIGRIGSKTKWNSYMQISIFLTCIIYYFFGFVIEMMGMIILNKSISSVDILNILNIFLILTISSYFIATTYYIILLIHKNHSLAFIMIVIYAYLSIMFGAALNIDIFLPINHGILSKHYFVSFGFGISYLYLGILIIINLIIINKIMSKKDIVYYMN</sequence>
<gene>
    <name evidence="2" type="ORF">H9661_12040</name>
</gene>
<evidence type="ECO:0000313" key="3">
    <source>
        <dbReference type="Proteomes" id="UP000627781"/>
    </source>
</evidence>
<feature type="transmembrane region" description="Helical" evidence="1">
    <location>
        <begin position="105"/>
        <end position="127"/>
    </location>
</feature>
<protein>
    <recommendedName>
        <fullName evidence="4">ABC-2 family transporter protein</fullName>
    </recommendedName>
</protein>
<feature type="transmembrane region" description="Helical" evidence="1">
    <location>
        <begin position="214"/>
        <end position="236"/>
    </location>
</feature>
<name>A0ABR8PVA4_9CLOT</name>
<evidence type="ECO:0008006" key="4">
    <source>
        <dbReference type="Google" id="ProtNLM"/>
    </source>
</evidence>
<feature type="transmembrane region" description="Helical" evidence="1">
    <location>
        <begin position="66"/>
        <end position="85"/>
    </location>
</feature>
<proteinExistence type="predicted"/>
<feature type="transmembrane region" description="Helical" evidence="1">
    <location>
        <begin position="178"/>
        <end position="202"/>
    </location>
</feature>
<dbReference type="Proteomes" id="UP000627781">
    <property type="component" value="Unassembled WGS sequence"/>
</dbReference>